<evidence type="ECO:0000313" key="3">
    <source>
        <dbReference type="Proteomes" id="UP000006764"/>
    </source>
</evidence>
<dbReference type="STRING" id="391936.S7S_14555"/>
<dbReference type="AlphaFoldDB" id="A0A0B4XSB4"/>
<keyword evidence="3" id="KW-1185">Reference proteome</keyword>
<protein>
    <submittedName>
        <fullName evidence="2">Pyridoxamine 5'-phosphate oxidase-like FMN-binding protein</fullName>
    </submittedName>
</protein>
<name>A0A0B4XSB4_9GAMM</name>
<dbReference type="InterPro" id="IPR024624">
    <property type="entry name" value="Pyridox_Oxase_Alr4036_FMN-bd"/>
</dbReference>
<reference evidence="2 3" key="1">
    <citation type="journal article" date="2012" name="J. Bacteriol.">
        <title>Genome sequence of an alkane-degrading bacterium, Alcanivorax pacificus type strain W11-5, isolated from deep sea sediment.</title>
        <authorList>
            <person name="Lai Q."/>
            <person name="Shao Z."/>
        </authorList>
    </citation>
    <scope>NUCLEOTIDE SEQUENCE [LARGE SCALE GENOMIC DNA]</scope>
    <source>
        <strain evidence="2 3">W11-5</strain>
    </source>
</reference>
<dbReference type="HOGENOM" id="CLU_058669_1_2_6"/>
<dbReference type="EMBL" id="CP004387">
    <property type="protein sequence ID" value="AJD49323.1"/>
    <property type="molecule type" value="Genomic_DNA"/>
</dbReference>
<dbReference type="InterPro" id="IPR012349">
    <property type="entry name" value="Split_barrel_FMN-bd"/>
</dbReference>
<evidence type="ECO:0000313" key="2">
    <source>
        <dbReference type="EMBL" id="AJD49323.1"/>
    </source>
</evidence>
<dbReference type="RefSeq" id="WP_008733821.1">
    <property type="nucleotide sequence ID" value="NZ_CP004387.1"/>
</dbReference>
<organism evidence="2 3">
    <name type="scientific">Isoalcanivorax pacificus W11-5</name>
    <dbReference type="NCBI Taxonomy" id="391936"/>
    <lineage>
        <taxon>Bacteria</taxon>
        <taxon>Pseudomonadati</taxon>
        <taxon>Pseudomonadota</taxon>
        <taxon>Gammaproteobacteria</taxon>
        <taxon>Oceanospirillales</taxon>
        <taxon>Alcanivoracaceae</taxon>
        <taxon>Isoalcanivorax</taxon>
    </lineage>
</organism>
<accession>A0A0B4XSB4</accession>
<sequence>MPSTPDWPALLSDALAHNPHHSARYIQLATLSDSGDVTCRTLVCRRWLPDTGTLVATTDLRSHKVRGLRRHEQAEACWYLPARSEQFRLRGTVTLTGAEQGSSLREEIWEALPDTGKVLFTGPAPGTPLPPGYHGPDSTPPAHLPDCFALLTLQPVRVDYLNLSTSPHQRWLFEYHRGDAMRRQWHARGLVP</sequence>
<feature type="domain" description="Pyridoxamine 5'-phosphate oxidase Alr4036 family FMN-binding" evidence="1">
    <location>
        <begin position="5"/>
        <end position="95"/>
    </location>
</feature>
<evidence type="ECO:0000259" key="1">
    <source>
        <dbReference type="Pfam" id="PF12766"/>
    </source>
</evidence>
<dbReference type="KEGG" id="apac:S7S_14555"/>
<dbReference type="Pfam" id="PF12766">
    <property type="entry name" value="Pyridox_oxase_2"/>
    <property type="match status" value="1"/>
</dbReference>
<gene>
    <name evidence="2" type="ORF">S7S_14555</name>
</gene>
<dbReference type="PANTHER" id="PTHR28243">
    <property type="entry name" value="AGL049CP"/>
    <property type="match status" value="1"/>
</dbReference>
<dbReference type="GO" id="GO:0010181">
    <property type="term" value="F:FMN binding"/>
    <property type="evidence" value="ECO:0007669"/>
    <property type="project" value="InterPro"/>
</dbReference>
<dbReference type="PANTHER" id="PTHR28243:SF1">
    <property type="entry name" value="PYRIDOXAMINE 5'-PHOSPHATE OXIDASE ALR4036 FAMILY FMN-BINDING DOMAIN-CONTAINING PROTEIN"/>
    <property type="match status" value="1"/>
</dbReference>
<dbReference type="Proteomes" id="UP000006764">
    <property type="component" value="Chromosome"/>
</dbReference>
<proteinExistence type="predicted"/>
<dbReference type="Gene3D" id="2.30.110.10">
    <property type="entry name" value="Electron Transport, Fmn-binding Protein, Chain A"/>
    <property type="match status" value="1"/>
</dbReference>
<dbReference type="SUPFAM" id="SSF50475">
    <property type="entry name" value="FMN-binding split barrel"/>
    <property type="match status" value="1"/>
</dbReference>